<evidence type="ECO:0000313" key="2">
    <source>
        <dbReference type="Proteomes" id="UP000269544"/>
    </source>
</evidence>
<keyword evidence="2" id="KW-1185">Reference proteome</keyword>
<dbReference type="InterPro" id="IPR036249">
    <property type="entry name" value="Thioredoxin-like_sf"/>
</dbReference>
<sequence>MKVNVCVGARCTMMGSSNMLDALENLQKRYFEEGELEITHTNCLNVCKEQGTENTPVVEIDGERITSAAPQEVCERILKLAGKID</sequence>
<proteinExistence type="predicted"/>
<dbReference type="Pfam" id="PF01257">
    <property type="entry name" value="2Fe-2S_thioredx"/>
    <property type="match status" value="1"/>
</dbReference>
<name>A0A448V0T5_9FIRM</name>
<accession>A0A448V0T5</accession>
<dbReference type="CDD" id="cd02980">
    <property type="entry name" value="TRX_Fd_family"/>
    <property type="match status" value="1"/>
</dbReference>
<dbReference type="EMBL" id="LR134523">
    <property type="protein sequence ID" value="VEJ35042.1"/>
    <property type="molecule type" value="Genomic_DNA"/>
</dbReference>
<gene>
    <name evidence="1" type="ORF">NCTC13079_00476</name>
</gene>
<dbReference type="Proteomes" id="UP000269544">
    <property type="component" value="Chromosome"/>
</dbReference>
<dbReference type="OrthoDB" id="1956012at2"/>
<dbReference type="KEGG" id="piv:NCTC13079_00476"/>
<protein>
    <submittedName>
        <fullName evidence="1">Respiratory-chain NADH dehydrogenase 24 Kd subunit</fullName>
    </submittedName>
</protein>
<evidence type="ECO:0000313" key="1">
    <source>
        <dbReference type="EMBL" id="VEJ35042.1"/>
    </source>
</evidence>
<dbReference type="SUPFAM" id="SSF52833">
    <property type="entry name" value="Thioredoxin-like"/>
    <property type="match status" value="1"/>
</dbReference>
<organism evidence="1 2">
    <name type="scientific">Aedoeadaptatus ivorii</name>
    <dbReference type="NCBI Taxonomy" id="54006"/>
    <lineage>
        <taxon>Bacteria</taxon>
        <taxon>Bacillati</taxon>
        <taxon>Bacillota</taxon>
        <taxon>Tissierellia</taxon>
        <taxon>Tissierellales</taxon>
        <taxon>Peptoniphilaceae</taxon>
        <taxon>Aedoeadaptatus</taxon>
    </lineage>
</organism>
<reference evidence="1 2" key="1">
    <citation type="submission" date="2018-12" db="EMBL/GenBank/DDBJ databases">
        <authorList>
            <consortium name="Pathogen Informatics"/>
        </authorList>
    </citation>
    <scope>NUCLEOTIDE SEQUENCE [LARGE SCALE GENOMIC DNA]</scope>
    <source>
        <strain evidence="1 2">NCTC13079</strain>
    </source>
</reference>
<dbReference type="AlphaFoldDB" id="A0A448V0T5"/>
<dbReference type="RefSeq" id="WP_126464902.1">
    <property type="nucleotide sequence ID" value="NZ_JAUSWF010000010.1"/>
</dbReference>
<dbReference type="Gene3D" id="3.40.30.10">
    <property type="entry name" value="Glutaredoxin"/>
    <property type="match status" value="1"/>
</dbReference>